<evidence type="ECO:0000256" key="1">
    <source>
        <dbReference type="SAM" id="Phobius"/>
    </source>
</evidence>
<keyword evidence="1" id="KW-0812">Transmembrane</keyword>
<feature type="transmembrane region" description="Helical" evidence="1">
    <location>
        <begin position="51"/>
        <end position="72"/>
    </location>
</feature>
<dbReference type="Proteomes" id="UP001164929">
    <property type="component" value="Chromosome 17"/>
</dbReference>
<evidence type="ECO:0000313" key="2">
    <source>
        <dbReference type="EMBL" id="KAJ6959877.1"/>
    </source>
</evidence>
<feature type="transmembrane region" description="Helical" evidence="1">
    <location>
        <begin position="25"/>
        <end position="45"/>
    </location>
</feature>
<comment type="caution">
    <text evidence="2">The sequence shown here is derived from an EMBL/GenBank/DDBJ whole genome shotgun (WGS) entry which is preliminary data.</text>
</comment>
<evidence type="ECO:0008006" key="4">
    <source>
        <dbReference type="Google" id="ProtNLM"/>
    </source>
</evidence>
<sequence>MPLILPLLFKGREPRGLVYLEAKLVLVRWLANAFISLFLFFLRSLSDLPSLSLFFCPFVLLCLLVLPFAFCVYRSLPMFCVSTLCLSPILVFVCPLFIPCLSPESFLFSFPLFSFFVRASVMACIVGARRMLP</sequence>
<feature type="transmembrane region" description="Helical" evidence="1">
    <location>
        <begin position="110"/>
        <end position="128"/>
    </location>
</feature>
<keyword evidence="1" id="KW-0472">Membrane</keyword>
<keyword evidence="3" id="KW-1185">Reference proteome</keyword>
<feature type="transmembrane region" description="Helical" evidence="1">
    <location>
        <begin position="79"/>
        <end position="98"/>
    </location>
</feature>
<gene>
    <name evidence="2" type="ORF">NC653_038056</name>
</gene>
<name>A0AAD6PUD0_9ROSI</name>
<accession>A0AAD6PUD0</accession>
<keyword evidence="1" id="KW-1133">Transmembrane helix</keyword>
<proteinExistence type="predicted"/>
<dbReference type="EMBL" id="JAQIZT010000017">
    <property type="protein sequence ID" value="KAJ6959877.1"/>
    <property type="molecule type" value="Genomic_DNA"/>
</dbReference>
<evidence type="ECO:0000313" key="3">
    <source>
        <dbReference type="Proteomes" id="UP001164929"/>
    </source>
</evidence>
<dbReference type="AlphaFoldDB" id="A0AAD6PUD0"/>
<organism evidence="2 3">
    <name type="scientific">Populus alba x Populus x berolinensis</name>
    <dbReference type="NCBI Taxonomy" id="444605"/>
    <lineage>
        <taxon>Eukaryota</taxon>
        <taxon>Viridiplantae</taxon>
        <taxon>Streptophyta</taxon>
        <taxon>Embryophyta</taxon>
        <taxon>Tracheophyta</taxon>
        <taxon>Spermatophyta</taxon>
        <taxon>Magnoliopsida</taxon>
        <taxon>eudicotyledons</taxon>
        <taxon>Gunneridae</taxon>
        <taxon>Pentapetalae</taxon>
        <taxon>rosids</taxon>
        <taxon>fabids</taxon>
        <taxon>Malpighiales</taxon>
        <taxon>Salicaceae</taxon>
        <taxon>Saliceae</taxon>
        <taxon>Populus</taxon>
    </lineage>
</organism>
<reference evidence="2" key="1">
    <citation type="journal article" date="2023" name="Mol. Ecol. Resour.">
        <title>Chromosome-level genome assembly of a triploid poplar Populus alba 'Berolinensis'.</title>
        <authorList>
            <person name="Chen S."/>
            <person name="Yu Y."/>
            <person name="Wang X."/>
            <person name="Wang S."/>
            <person name="Zhang T."/>
            <person name="Zhou Y."/>
            <person name="He R."/>
            <person name="Meng N."/>
            <person name="Wang Y."/>
            <person name="Liu W."/>
            <person name="Liu Z."/>
            <person name="Liu J."/>
            <person name="Guo Q."/>
            <person name="Huang H."/>
            <person name="Sederoff R.R."/>
            <person name="Wang G."/>
            <person name="Qu G."/>
            <person name="Chen S."/>
        </authorList>
    </citation>
    <scope>NUCLEOTIDE SEQUENCE</scope>
    <source>
        <strain evidence="2">SC-2020</strain>
    </source>
</reference>
<protein>
    <recommendedName>
        <fullName evidence="4">Transmembrane protein</fullName>
    </recommendedName>
</protein>